<evidence type="ECO:0000256" key="11">
    <source>
        <dbReference type="PIRNR" id="PIRNR000022"/>
    </source>
</evidence>
<evidence type="ECO:0000256" key="2">
    <source>
        <dbReference type="ARBA" id="ARBA00008554"/>
    </source>
</evidence>
<keyword evidence="7 11" id="KW-0249">Electron transport</keyword>
<dbReference type="SUPFAM" id="SSF81524">
    <property type="entry name" value="14 kDa protein of cytochrome bc1 complex (Ubiquinol-cytochrome c reductase)"/>
    <property type="match status" value="1"/>
</dbReference>
<evidence type="ECO:0000256" key="5">
    <source>
        <dbReference type="ARBA" id="ARBA00022660"/>
    </source>
</evidence>
<keyword evidence="15" id="KW-1185">Reference proteome</keyword>
<evidence type="ECO:0000256" key="1">
    <source>
        <dbReference type="ARBA" id="ARBA00004443"/>
    </source>
</evidence>
<dbReference type="VEuPathDB" id="VectorBase:SSCA010418"/>
<comment type="function">
    <text evidence="11">Component of the ubiquinol-cytochrome c oxidoreductase, a multisubunit transmembrane complex that is part of the mitochondrial electron transport chain which drives oxidative phosphorylation.</text>
</comment>
<evidence type="ECO:0000313" key="16">
    <source>
        <dbReference type="Proteomes" id="UP000616769"/>
    </source>
</evidence>
<evidence type="ECO:0000256" key="7">
    <source>
        <dbReference type="ARBA" id="ARBA00022982"/>
    </source>
</evidence>
<reference evidence="13 16" key="1">
    <citation type="journal article" date="2015" name="Parasit. Vectors">
        <title>Draft genome of the scabies mite.</title>
        <authorList>
            <person name="Rider S.D.Jr."/>
            <person name="Morgan M.S."/>
            <person name="Arlian L.G."/>
        </authorList>
    </citation>
    <scope>NUCLEOTIDE SEQUENCE [LARGE SCALE GENOMIC DNA]</scope>
    <source>
        <strain evidence="13">Arlian Lab</strain>
    </source>
</reference>
<dbReference type="Pfam" id="PF02271">
    <property type="entry name" value="UCR_14kD"/>
    <property type="match status" value="1"/>
</dbReference>
<dbReference type="PANTHER" id="PTHR12022">
    <property type="entry name" value="UBIQUINOL-CYTOCHROME C REDUCTASE COMPLEX 14 KD PROTEIN"/>
    <property type="match status" value="1"/>
</dbReference>
<dbReference type="AlphaFoldDB" id="A0A132A7I2"/>
<reference evidence="12" key="3">
    <citation type="submission" date="2020-01" db="EMBL/GenBank/DDBJ databases">
        <authorList>
            <person name="Korhonen P.K.K."/>
            <person name="Guangxu M.G."/>
            <person name="Wang T.W."/>
            <person name="Stroehlein A.J.S."/>
            <person name="Young N.D."/>
            <person name="Ang C.-S.A."/>
            <person name="Fernando D.W.F."/>
            <person name="Lu H.L."/>
            <person name="Taylor S.T."/>
            <person name="Ehtesham M.E.M."/>
            <person name="Najaraj S.H.N."/>
            <person name="Harsha G.H.G."/>
            <person name="Madugundu A.M."/>
            <person name="Renuse S.R."/>
            <person name="Holt D.H."/>
            <person name="Pandey A.P."/>
            <person name="Papenfuss A.P."/>
            <person name="Gasser R.B.G."/>
            <person name="Fischer K.F."/>
        </authorList>
    </citation>
    <scope>NUCLEOTIDE SEQUENCE</scope>
    <source>
        <strain evidence="12">SSS_KF_BRIS2020</strain>
    </source>
</reference>
<dbReference type="PIRSF" id="PIRSF000022">
    <property type="entry name" value="Bc1_14K"/>
    <property type="match status" value="1"/>
</dbReference>
<evidence type="ECO:0000313" key="12">
    <source>
        <dbReference type="EMBL" id="KAF7490335.1"/>
    </source>
</evidence>
<protein>
    <recommendedName>
        <fullName evidence="3 11">Cytochrome b-c1 complex subunit 7</fullName>
    </recommendedName>
</protein>
<evidence type="ECO:0000256" key="6">
    <source>
        <dbReference type="ARBA" id="ARBA00022792"/>
    </source>
</evidence>
<comment type="subcellular location">
    <subcellularLocation>
        <location evidence="1">Mitochondrion inner membrane</location>
        <topology evidence="1">Peripheral membrane protein</topology>
        <orientation evidence="1">Matrix side</orientation>
    </subcellularLocation>
</comment>
<evidence type="ECO:0000313" key="15">
    <source>
        <dbReference type="Proteomes" id="UP000070412"/>
    </source>
</evidence>
<dbReference type="Proteomes" id="UP000616769">
    <property type="component" value="Unassembled WGS sequence"/>
</dbReference>
<organism evidence="13 16">
    <name type="scientific">Sarcoptes scabiei</name>
    <name type="common">Itch mite</name>
    <name type="synonym">Acarus scabiei</name>
    <dbReference type="NCBI Taxonomy" id="52283"/>
    <lineage>
        <taxon>Eukaryota</taxon>
        <taxon>Metazoa</taxon>
        <taxon>Ecdysozoa</taxon>
        <taxon>Arthropoda</taxon>
        <taxon>Chelicerata</taxon>
        <taxon>Arachnida</taxon>
        <taxon>Acari</taxon>
        <taxon>Acariformes</taxon>
        <taxon>Sarcoptiformes</taxon>
        <taxon>Astigmata</taxon>
        <taxon>Psoroptidia</taxon>
        <taxon>Sarcoptoidea</taxon>
        <taxon>Sarcoptidae</taxon>
        <taxon>Sarcoptinae</taxon>
        <taxon>Sarcoptes</taxon>
    </lineage>
</organism>
<dbReference type="GO" id="GO:0006122">
    <property type="term" value="P:mitochondrial electron transport, ubiquinol to cytochrome c"/>
    <property type="evidence" value="ECO:0007669"/>
    <property type="project" value="InterPro"/>
</dbReference>
<dbReference type="GO" id="GO:0045275">
    <property type="term" value="C:respiratory chain complex III"/>
    <property type="evidence" value="ECO:0007669"/>
    <property type="project" value="InterPro"/>
</dbReference>
<evidence type="ECO:0000313" key="14">
    <source>
        <dbReference type="EnsemblMetazoa" id="KAF7490335.1"/>
    </source>
</evidence>
<sequence length="118" mass="14525">MVHLSRSLRFLNNPTVKKFYYGLSGYNKYGLYRNDFFDYTDPVHIEAMRRLPADKYDQHVYRVIRAFQLEITKRYLPENEWITYEEDQEKGHFLEPYIEEVLKEKKEKEDWISFLSKD</sequence>
<evidence type="ECO:0000313" key="13">
    <source>
        <dbReference type="EMBL" id="KPM06595.1"/>
    </source>
</evidence>
<dbReference type="PANTHER" id="PTHR12022:SF0">
    <property type="entry name" value="CYTOCHROME B-C1 COMPLEX SUBUNIT 7"/>
    <property type="match status" value="1"/>
</dbReference>
<dbReference type="EMBL" id="JXLN01010977">
    <property type="protein sequence ID" value="KPM06595.1"/>
    <property type="molecule type" value="Genomic_DNA"/>
</dbReference>
<dbReference type="OrthoDB" id="425749at2759"/>
<name>A0A132A7I2_SARSC</name>
<dbReference type="InterPro" id="IPR036544">
    <property type="entry name" value="QCR7_sf"/>
</dbReference>
<keyword evidence="9 11" id="KW-0472">Membrane</keyword>
<dbReference type="SMR" id="A0A132A7I2"/>
<dbReference type="GO" id="GO:0005743">
    <property type="term" value="C:mitochondrial inner membrane"/>
    <property type="evidence" value="ECO:0007669"/>
    <property type="project" value="UniProtKB-SubCell"/>
</dbReference>
<gene>
    <name evidence="12" type="primary">SSS_466g</name>
    <name evidence="13" type="ORF">QR98_0050720</name>
    <name evidence="12" type="ORF">SSS_466</name>
</gene>
<reference evidence="14" key="4">
    <citation type="submission" date="2022-06" db="UniProtKB">
        <authorList>
            <consortium name="EnsemblMetazoa"/>
        </authorList>
    </citation>
    <scope>IDENTIFICATION</scope>
</reference>
<keyword evidence="6 11" id="KW-0999">Mitochondrion inner membrane</keyword>
<evidence type="ECO:0000256" key="4">
    <source>
        <dbReference type="ARBA" id="ARBA00022448"/>
    </source>
</evidence>
<evidence type="ECO:0000256" key="8">
    <source>
        <dbReference type="ARBA" id="ARBA00023128"/>
    </source>
</evidence>
<keyword evidence="5 11" id="KW-0679">Respiratory chain</keyword>
<comment type="similarity">
    <text evidence="2 11">Belongs to the UQCRB/QCR7 family.</text>
</comment>
<accession>A0A132A7I2</accession>
<dbReference type="OMA" id="PLAQWYT"/>
<evidence type="ECO:0000256" key="10">
    <source>
        <dbReference type="ARBA" id="ARBA00038521"/>
    </source>
</evidence>
<dbReference type="Proteomes" id="UP000070412">
    <property type="component" value="Unassembled WGS sequence"/>
</dbReference>
<dbReference type="EnsemblMetazoa" id="SSS_466s_mrna">
    <property type="protein sequence ID" value="KAF7490335.1"/>
    <property type="gene ID" value="SSS_466"/>
</dbReference>
<keyword evidence="8 11" id="KW-0496">Mitochondrion</keyword>
<evidence type="ECO:0000256" key="3">
    <source>
        <dbReference type="ARBA" id="ARBA00016323"/>
    </source>
</evidence>
<keyword evidence="4 11" id="KW-0813">Transport</keyword>
<comment type="subunit">
    <text evidence="10">Component of the ubiquinol-cytochrome c oxidoreductase (cytochrome b-c1 complex, complex III, CIII), a multisubunit enzyme composed of 3 respiratory subunits cytochrome b, cytochrome c1 and Rieske protein, 2 core protein subunits, and additional low-molecular weight protein subunits. The complex exists as an obligatory dimer and forms supercomplexes (SCs) in the inner mitochondrial membrane with cytochrome c oxidase (complex IV, CIV).</text>
</comment>
<dbReference type="EMBL" id="WVUK01000062">
    <property type="protein sequence ID" value="KAF7490335.1"/>
    <property type="molecule type" value="Genomic_DNA"/>
</dbReference>
<dbReference type="Gene3D" id="1.10.1090.10">
    <property type="entry name" value="Cytochrome b-c1 complex subunit 7"/>
    <property type="match status" value="1"/>
</dbReference>
<evidence type="ECO:0000256" key="9">
    <source>
        <dbReference type="ARBA" id="ARBA00023136"/>
    </source>
</evidence>
<proteinExistence type="inferred from homology"/>
<reference evidence="15" key="2">
    <citation type="journal article" date="2020" name="PLoS Negl. Trop. Dis.">
        <title>High-quality nuclear genome for Sarcoptes scabiei-A critical resource for a neglected parasite.</title>
        <authorList>
            <person name="Korhonen P.K."/>
            <person name="Gasser R.B."/>
            <person name="Ma G."/>
            <person name="Wang T."/>
            <person name="Stroehlein A.J."/>
            <person name="Young N.D."/>
            <person name="Ang C.S."/>
            <person name="Fernando D.D."/>
            <person name="Lu H.C."/>
            <person name="Taylor S."/>
            <person name="Reynolds S.L."/>
            <person name="Mofiz E."/>
            <person name="Najaraj S.H."/>
            <person name="Gowda H."/>
            <person name="Madugundu A."/>
            <person name="Renuse S."/>
            <person name="Holt D."/>
            <person name="Pandey A."/>
            <person name="Papenfuss A.T."/>
            <person name="Fischer K."/>
        </authorList>
    </citation>
    <scope>NUCLEOTIDE SEQUENCE [LARGE SCALE GENOMIC DNA]</scope>
</reference>
<dbReference type="InterPro" id="IPR003197">
    <property type="entry name" value="QCR7"/>
</dbReference>